<comment type="caution">
    <text evidence="2">The sequence shown here is derived from an EMBL/GenBank/DDBJ whole genome shotgun (WGS) entry which is preliminary data.</text>
</comment>
<reference evidence="2 3" key="1">
    <citation type="submission" date="2024-11" db="EMBL/GenBank/DDBJ databases">
        <title>A near-complete genome assembly of Cinchona calisaya.</title>
        <authorList>
            <person name="Lian D.C."/>
            <person name="Zhao X.W."/>
            <person name="Wei L."/>
        </authorList>
    </citation>
    <scope>NUCLEOTIDE SEQUENCE [LARGE SCALE GENOMIC DNA]</scope>
    <source>
        <tissue evidence="2">Nenye</tissue>
    </source>
</reference>
<protein>
    <submittedName>
        <fullName evidence="2">Uncharacterized protein</fullName>
    </submittedName>
</protein>
<dbReference type="AlphaFoldDB" id="A0ABD2ZT31"/>
<keyword evidence="3" id="KW-1185">Reference proteome</keyword>
<evidence type="ECO:0000313" key="3">
    <source>
        <dbReference type="Proteomes" id="UP001630127"/>
    </source>
</evidence>
<organism evidence="2 3">
    <name type="scientific">Cinchona calisaya</name>
    <dbReference type="NCBI Taxonomy" id="153742"/>
    <lineage>
        <taxon>Eukaryota</taxon>
        <taxon>Viridiplantae</taxon>
        <taxon>Streptophyta</taxon>
        <taxon>Embryophyta</taxon>
        <taxon>Tracheophyta</taxon>
        <taxon>Spermatophyta</taxon>
        <taxon>Magnoliopsida</taxon>
        <taxon>eudicotyledons</taxon>
        <taxon>Gunneridae</taxon>
        <taxon>Pentapetalae</taxon>
        <taxon>asterids</taxon>
        <taxon>lamiids</taxon>
        <taxon>Gentianales</taxon>
        <taxon>Rubiaceae</taxon>
        <taxon>Cinchonoideae</taxon>
        <taxon>Cinchoneae</taxon>
        <taxon>Cinchona</taxon>
    </lineage>
</organism>
<evidence type="ECO:0000313" key="2">
    <source>
        <dbReference type="EMBL" id="KAL3522304.1"/>
    </source>
</evidence>
<accession>A0ABD2ZT31</accession>
<feature type="region of interest" description="Disordered" evidence="1">
    <location>
        <begin position="63"/>
        <end position="113"/>
    </location>
</feature>
<name>A0ABD2ZT31_9GENT</name>
<feature type="compositionally biased region" description="Basic and acidic residues" evidence="1">
    <location>
        <begin position="85"/>
        <end position="96"/>
    </location>
</feature>
<feature type="compositionally biased region" description="Polar residues" evidence="1">
    <location>
        <begin position="63"/>
        <end position="84"/>
    </location>
</feature>
<dbReference type="EMBL" id="JBJUIK010000007">
    <property type="protein sequence ID" value="KAL3522304.1"/>
    <property type="molecule type" value="Genomic_DNA"/>
</dbReference>
<evidence type="ECO:0000256" key="1">
    <source>
        <dbReference type="SAM" id="MobiDB-lite"/>
    </source>
</evidence>
<dbReference type="Proteomes" id="UP001630127">
    <property type="component" value="Unassembled WGS sequence"/>
</dbReference>
<sequence length="113" mass="12471">MSLDVAADITSVNSLSFAGMVCNQNQHVMPHMEHGHPLAHDKASSEFEFRLAIPVKSYSTDISAGQLQKQANQPETGKQSNNNRSDIKESSQDRCTRKSNTRVKSGTEKKHTS</sequence>
<gene>
    <name evidence="2" type="ORF">ACH5RR_015138</name>
</gene>
<proteinExistence type="predicted"/>